<accession>A0A382IWG8</accession>
<name>A0A382IWG8_9ZZZZ</name>
<gene>
    <name evidence="1" type="ORF">METZ01_LOCUS255765</name>
</gene>
<reference evidence="1" key="1">
    <citation type="submission" date="2018-05" db="EMBL/GenBank/DDBJ databases">
        <authorList>
            <person name="Lanie J.A."/>
            <person name="Ng W.-L."/>
            <person name="Kazmierczak K.M."/>
            <person name="Andrzejewski T.M."/>
            <person name="Davidsen T.M."/>
            <person name="Wayne K.J."/>
            <person name="Tettelin H."/>
            <person name="Glass J.I."/>
            <person name="Rusch D."/>
            <person name="Podicherti R."/>
            <person name="Tsui H.-C.T."/>
            <person name="Winkler M.E."/>
        </authorList>
    </citation>
    <scope>NUCLEOTIDE SEQUENCE</scope>
</reference>
<dbReference type="EMBL" id="UINC01069493">
    <property type="protein sequence ID" value="SVC02911.1"/>
    <property type="molecule type" value="Genomic_DNA"/>
</dbReference>
<dbReference type="AlphaFoldDB" id="A0A382IWG8"/>
<organism evidence="1">
    <name type="scientific">marine metagenome</name>
    <dbReference type="NCBI Taxonomy" id="408172"/>
    <lineage>
        <taxon>unclassified sequences</taxon>
        <taxon>metagenomes</taxon>
        <taxon>ecological metagenomes</taxon>
    </lineage>
</organism>
<proteinExistence type="predicted"/>
<sequence>MSLVKTKTVVHQGTANNVPKDRYTLGDSEMYFEIPKYLNSVEDIDATAVKRLFNNEKMTLEETEGKSLKVMFRTGTETKFCGFVTAGDASRELDESDVDNVYDHARKGKIVKAISPSELVAQW</sequence>
<protein>
    <submittedName>
        <fullName evidence="1">Uncharacterized protein</fullName>
    </submittedName>
</protein>
<evidence type="ECO:0000313" key="1">
    <source>
        <dbReference type="EMBL" id="SVC02911.1"/>
    </source>
</evidence>